<comment type="caution">
    <text evidence="5">The sequence shown here is derived from an EMBL/GenBank/DDBJ whole genome shotgun (WGS) entry which is preliminary data.</text>
</comment>
<dbReference type="PROSITE" id="PS00785">
    <property type="entry name" value="5_NUCLEOTIDASE_1"/>
    <property type="match status" value="1"/>
</dbReference>
<dbReference type="EMBL" id="JBEPMP010000001">
    <property type="protein sequence ID" value="MET3728328.1"/>
    <property type="molecule type" value="Genomic_DNA"/>
</dbReference>
<evidence type="ECO:0000313" key="5">
    <source>
        <dbReference type="EMBL" id="MET3728328.1"/>
    </source>
</evidence>
<comment type="similarity">
    <text evidence="2">Belongs to the 5'-nucleotidase family.</text>
</comment>
<dbReference type="PRINTS" id="PR01607">
    <property type="entry name" value="APYRASEFAMLY"/>
</dbReference>
<accession>A0ABV2LLK6</accession>
<gene>
    <name evidence="5" type="ORF">ABID52_001909</name>
</gene>
<organism evidence="5 6">
    <name type="scientific">Fictibacillus halophilus</name>
    <dbReference type="NCBI Taxonomy" id="1610490"/>
    <lineage>
        <taxon>Bacteria</taxon>
        <taxon>Bacillati</taxon>
        <taxon>Bacillota</taxon>
        <taxon>Bacilli</taxon>
        <taxon>Bacillales</taxon>
        <taxon>Fictibacillaceae</taxon>
        <taxon>Fictibacillus</taxon>
    </lineage>
</organism>
<dbReference type="Pfam" id="PF00149">
    <property type="entry name" value="Metallophos"/>
    <property type="match status" value="1"/>
</dbReference>
<dbReference type="SUPFAM" id="SSF55816">
    <property type="entry name" value="5'-nucleotidase (syn. UDP-sugar hydrolase), C-terminal domain"/>
    <property type="match status" value="1"/>
</dbReference>
<dbReference type="InterPro" id="IPR036907">
    <property type="entry name" value="5'-Nucleotdase_C_sf"/>
</dbReference>
<dbReference type="InterPro" id="IPR006146">
    <property type="entry name" value="5'-Nucleotdase_CS"/>
</dbReference>
<proteinExistence type="inferred from homology"/>
<keyword evidence="2" id="KW-0547">Nucleotide-binding</keyword>
<keyword evidence="6" id="KW-1185">Reference proteome</keyword>
<dbReference type="InterPro" id="IPR008334">
    <property type="entry name" value="5'-Nucleotdase_C"/>
</dbReference>
<dbReference type="SUPFAM" id="SSF56300">
    <property type="entry name" value="Metallo-dependent phosphatases"/>
    <property type="match status" value="1"/>
</dbReference>
<feature type="domain" description="5'-Nucleotidase C-terminal" evidence="4">
    <location>
        <begin position="278"/>
        <end position="417"/>
    </location>
</feature>
<dbReference type="InterPro" id="IPR004843">
    <property type="entry name" value="Calcineurin-like_PHP"/>
</dbReference>
<evidence type="ECO:0000259" key="3">
    <source>
        <dbReference type="Pfam" id="PF00149"/>
    </source>
</evidence>
<evidence type="ECO:0000256" key="2">
    <source>
        <dbReference type="RuleBase" id="RU362119"/>
    </source>
</evidence>
<evidence type="ECO:0000256" key="1">
    <source>
        <dbReference type="ARBA" id="ARBA00022729"/>
    </source>
</evidence>
<name>A0ABV2LLK6_9BACL</name>
<evidence type="ECO:0000313" key="6">
    <source>
        <dbReference type="Proteomes" id="UP001549097"/>
    </source>
</evidence>
<reference evidence="5 6" key="1">
    <citation type="submission" date="2024-06" db="EMBL/GenBank/DDBJ databases">
        <title>Genomic Encyclopedia of Type Strains, Phase IV (KMG-IV): sequencing the most valuable type-strain genomes for metagenomic binning, comparative biology and taxonomic classification.</title>
        <authorList>
            <person name="Goeker M."/>
        </authorList>
    </citation>
    <scope>NUCLEOTIDE SEQUENCE [LARGE SCALE GENOMIC DNA]</scope>
    <source>
        <strain evidence="5 6">DSM 100124</strain>
    </source>
</reference>
<dbReference type="InterPro" id="IPR029052">
    <property type="entry name" value="Metallo-depent_PP-like"/>
</dbReference>
<dbReference type="RefSeq" id="WP_198767365.1">
    <property type="nucleotide sequence ID" value="NZ_JAEACF010000001.1"/>
</dbReference>
<keyword evidence="2" id="KW-0378">Hydrolase</keyword>
<dbReference type="InterPro" id="IPR006179">
    <property type="entry name" value="5_nucleotidase/apyrase"/>
</dbReference>
<keyword evidence="1" id="KW-0732">Signal</keyword>
<dbReference type="PANTHER" id="PTHR11575:SF24">
    <property type="entry name" value="5'-NUCLEOTIDASE"/>
    <property type="match status" value="1"/>
</dbReference>
<dbReference type="Pfam" id="PF02872">
    <property type="entry name" value="5_nucleotid_C"/>
    <property type="match status" value="1"/>
</dbReference>
<feature type="domain" description="Calcineurin-like phosphoesterase" evidence="3">
    <location>
        <begin position="3"/>
        <end position="195"/>
    </location>
</feature>
<protein>
    <submittedName>
        <fullName evidence="5">2',3'-cyclic-nucleotide 2'-phosphodiesterase (5'-nucleotidase family)</fullName>
    </submittedName>
</protein>
<evidence type="ECO:0000259" key="4">
    <source>
        <dbReference type="Pfam" id="PF02872"/>
    </source>
</evidence>
<dbReference type="Proteomes" id="UP001549097">
    <property type="component" value="Unassembled WGS sequence"/>
</dbReference>
<dbReference type="Gene3D" id="3.90.780.10">
    <property type="entry name" value="5'-Nucleotidase, C-terminal domain"/>
    <property type="match status" value="1"/>
</dbReference>
<dbReference type="Gene3D" id="3.60.21.10">
    <property type="match status" value="1"/>
</dbReference>
<dbReference type="PANTHER" id="PTHR11575">
    <property type="entry name" value="5'-NUCLEOTIDASE-RELATED"/>
    <property type="match status" value="1"/>
</dbReference>
<sequence>MKLKIIHTNDLHSHFDNFAKSVTLIHQHRDENTLLVDAGDFADFKSIELQGTRGMAAVELLGAAGYDLLTIGNNEMFNGADTLVHMATQSSVPFISNNLFRKDETTIPGVRSSVILSKNGLRIFVTGASPDLGAFNEGLGFHSENYIIAIAEELERNRGKYDLCILLNHVGTVADIDLAKEISGIDIIVSSHDHVLYQEAKVVNDTFIVSAGNFGEHIGVLEIEVNGSHKTLLQSAVYSTKDSNPDEEILSILKKSKKTAIEILGKPLYLIDEPLWHDVISENPITNLIADGLKDMLNTDIGLINSGIANAGIFSYVSDKKLIEICPSPLNPTSFEIQGKYITEAIQQSLDVQHCLLDGRGPGFRGKYVGGLHISGAEVVYDGLKVVEMRIGGERLDEERWYSVASSDYLQRGSGYPSLAHNRNEFYRPEEIKEVIKIYADKTEFVKNAFDKRVTKLLNTTEIRGLR</sequence>